<evidence type="ECO:0000313" key="2">
    <source>
        <dbReference type="EMBL" id="EUJ23139.1"/>
    </source>
</evidence>
<dbReference type="InterPro" id="IPR028098">
    <property type="entry name" value="Glyco_trans_4-like_N"/>
</dbReference>
<dbReference type="STRING" id="1265819.PGRAN_09411"/>
<feature type="domain" description="Glycosyltransferase subfamily 4-like N-terminal" evidence="1">
    <location>
        <begin position="15"/>
        <end position="177"/>
    </location>
</feature>
<dbReference type="Gene3D" id="3.40.50.2000">
    <property type="entry name" value="Glycogen Phosphorylase B"/>
    <property type="match status" value="2"/>
</dbReference>
<dbReference type="CDD" id="cd03801">
    <property type="entry name" value="GT4_PimA-like"/>
    <property type="match status" value="1"/>
</dbReference>
<reference evidence="2 3" key="1">
    <citation type="journal article" date="2014" name="Int. J. Syst. Evol. Microbiol.">
        <title>Listeria floridensis sp. nov., Listeria aquatica sp. nov., Listeria cornellensis sp. nov., Listeria riparia sp. nov. and Listeria grandensis sp. nov., from agricultural and natural environments.</title>
        <authorList>
            <person name="den Bakker H.C."/>
            <person name="Warchocki S."/>
            <person name="Wright E.M."/>
            <person name="Allred A.F."/>
            <person name="Ahlstrom C."/>
            <person name="Manuel C.S."/>
            <person name="Stasiewicz M.J."/>
            <person name="Burrell A."/>
            <person name="Roof S."/>
            <person name="Strawn L."/>
            <person name="Fortes E.D."/>
            <person name="Nightingale K.K."/>
            <person name="Kephart D."/>
            <person name="Wiedmann M."/>
        </authorList>
    </citation>
    <scope>NUCLEOTIDE SEQUENCE [LARGE SCALE GENOMIC DNA]</scope>
    <source>
        <strain evidence="3">FSL F6-971</strain>
    </source>
</reference>
<sequence>MKHILMVSHDYLPNIGGIAVYVHELGRALVARGHRVTILTQYRSFRRDIVRERRDGMLVIRIPIVPLKKLDDWQYVRRMRRMITELERTEQIDVVHWQTMNKDAKVMRGLKVQALEVYTNHLSWFRMLFNDGEFSRIKRLIRRPDVIISPSREVEAMSAELYGAQHVVYLPNGVDADVFKPDAAADAKVRARYGIATSETVIVSTNRMEPVKGMTYLMAAIPSILATSDNVTFLVAGDGSQSGQFQQEIAKIGSQAKKGDFYRKADE</sequence>
<keyword evidence="2" id="KW-0808">Transferase</keyword>
<proteinExistence type="predicted"/>
<dbReference type="RefSeq" id="WP_241433323.1">
    <property type="nucleotide sequence ID" value="NZ_AODD01000013.1"/>
</dbReference>
<keyword evidence="3" id="KW-1185">Reference proteome</keyword>
<dbReference type="GO" id="GO:0016740">
    <property type="term" value="F:transferase activity"/>
    <property type="evidence" value="ECO:0007669"/>
    <property type="project" value="UniProtKB-KW"/>
</dbReference>
<dbReference type="Proteomes" id="UP000019253">
    <property type="component" value="Unassembled WGS sequence"/>
</dbReference>
<evidence type="ECO:0000259" key="1">
    <source>
        <dbReference type="Pfam" id="PF13439"/>
    </source>
</evidence>
<gene>
    <name evidence="2" type="ORF">PGRAN_09411</name>
</gene>
<name>W7B788_9LIST</name>
<dbReference type="Pfam" id="PF13439">
    <property type="entry name" value="Glyco_transf_4"/>
    <property type="match status" value="1"/>
</dbReference>
<dbReference type="AlphaFoldDB" id="W7B788"/>
<organism evidence="2 3">
    <name type="scientific">Listeria grandensis FSL F6-0971</name>
    <dbReference type="NCBI Taxonomy" id="1265819"/>
    <lineage>
        <taxon>Bacteria</taxon>
        <taxon>Bacillati</taxon>
        <taxon>Bacillota</taxon>
        <taxon>Bacilli</taxon>
        <taxon>Bacillales</taxon>
        <taxon>Listeriaceae</taxon>
        <taxon>Listeria</taxon>
    </lineage>
</organism>
<dbReference type="SUPFAM" id="SSF53756">
    <property type="entry name" value="UDP-Glycosyltransferase/glycogen phosphorylase"/>
    <property type="match status" value="1"/>
</dbReference>
<dbReference type="PANTHER" id="PTHR45871">
    <property type="entry name" value="N-ACETYLGLUCOSAMINYL-PHOSPHATIDYLINOSITOL BIOSYNTHETIC PROTEIN"/>
    <property type="match status" value="1"/>
</dbReference>
<dbReference type="PATRIC" id="fig|1265819.5.peg.1877"/>
<dbReference type="EMBL" id="AODD01000013">
    <property type="protein sequence ID" value="EUJ23139.1"/>
    <property type="molecule type" value="Genomic_DNA"/>
</dbReference>
<evidence type="ECO:0000313" key="3">
    <source>
        <dbReference type="Proteomes" id="UP000019253"/>
    </source>
</evidence>
<comment type="caution">
    <text evidence="2">The sequence shown here is derived from an EMBL/GenBank/DDBJ whole genome shotgun (WGS) entry which is preliminary data.</text>
</comment>
<protein>
    <submittedName>
        <fullName evidence="2">Glycosyl transferases group 1 family protein</fullName>
    </submittedName>
</protein>
<dbReference type="PANTHER" id="PTHR45871:SF1">
    <property type="entry name" value="PHOSPHATIDYLINOSITOL N-ACETYLGLUCOSAMINYLTRANSFERASE SUBUNIT A"/>
    <property type="match status" value="1"/>
</dbReference>
<accession>W7B788</accession>